<proteinExistence type="predicted"/>
<name>A0ACB0KYB0_TRIPR</name>
<reference evidence="1" key="1">
    <citation type="submission" date="2023-10" db="EMBL/GenBank/DDBJ databases">
        <authorList>
            <person name="Rodriguez Cubillos JULIANA M."/>
            <person name="De Vega J."/>
        </authorList>
    </citation>
    <scope>NUCLEOTIDE SEQUENCE</scope>
</reference>
<dbReference type="Proteomes" id="UP001177021">
    <property type="component" value="Unassembled WGS sequence"/>
</dbReference>
<gene>
    <name evidence="1" type="ORF">MILVUS5_LOCUS27685</name>
</gene>
<evidence type="ECO:0000313" key="2">
    <source>
        <dbReference type="Proteomes" id="UP001177021"/>
    </source>
</evidence>
<dbReference type="EMBL" id="CASHSV030000409">
    <property type="protein sequence ID" value="CAJ2662066.1"/>
    <property type="molecule type" value="Genomic_DNA"/>
</dbReference>
<organism evidence="1 2">
    <name type="scientific">Trifolium pratense</name>
    <name type="common">Red clover</name>
    <dbReference type="NCBI Taxonomy" id="57577"/>
    <lineage>
        <taxon>Eukaryota</taxon>
        <taxon>Viridiplantae</taxon>
        <taxon>Streptophyta</taxon>
        <taxon>Embryophyta</taxon>
        <taxon>Tracheophyta</taxon>
        <taxon>Spermatophyta</taxon>
        <taxon>Magnoliopsida</taxon>
        <taxon>eudicotyledons</taxon>
        <taxon>Gunneridae</taxon>
        <taxon>Pentapetalae</taxon>
        <taxon>rosids</taxon>
        <taxon>fabids</taxon>
        <taxon>Fabales</taxon>
        <taxon>Fabaceae</taxon>
        <taxon>Papilionoideae</taxon>
        <taxon>50 kb inversion clade</taxon>
        <taxon>NPAAA clade</taxon>
        <taxon>Hologalegina</taxon>
        <taxon>IRL clade</taxon>
        <taxon>Trifolieae</taxon>
        <taxon>Trifolium</taxon>
    </lineage>
</organism>
<keyword evidence="2" id="KW-1185">Reference proteome</keyword>
<comment type="caution">
    <text evidence="1">The sequence shown here is derived from an EMBL/GenBank/DDBJ whole genome shotgun (WGS) entry which is preliminary data.</text>
</comment>
<accession>A0ACB0KYB0</accession>
<sequence length="388" mass="44437">MLNIHSHTTFLNLKALTFPPISLSHKNLSLPFSLHFCNYTSDSTSVAVSYLINTFNFTPKFASKLCSTYKVCFKTTQNPDLVLNFFRNNGFSETQLRNIISKAPWLLSCDPFIRVVPKFEFLLSKGASKSDIVNIVSKNPMVLSPSLENHIFPTYELLYRLLQSDKTTIACVIINPHLLSDYSVPQNITLLLQNGLTDTSIALLLRRQSRITSTNTRCMLKLVEELKDLGFNPSTITFAIALEAKLTVNKPLWEEKVGAFKKWGWSDEDVMVAFRLQPQCMLASIDKINLVMSFWVNQLGWDVLPLAKKPSIFSNNLEKRIIPRARVVQYLLKKGLRKKNASLTYPFGVSEELFVDKFIKRYKEESSYLLKLYEEKPDLAYTTDRNCM</sequence>
<evidence type="ECO:0000313" key="1">
    <source>
        <dbReference type="EMBL" id="CAJ2662066.1"/>
    </source>
</evidence>
<protein>
    <submittedName>
        <fullName evidence="1">Uncharacterized protein</fullName>
    </submittedName>
</protein>